<dbReference type="EMBL" id="JABMIG020000101">
    <property type="protein sequence ID" value="KAL3792495.1"/>
    <property type="molecule type" value="Genomic_DNA"/>
</dbReference>
<evidence type="ECO:0000313" key="3">
    <source>
        <dbReference type="Proteomes" id="UP001516023"/>
    </source>
</evidence>
<sequence>MATSSPSLPPCSCSDSGWLQYCFKFTRFREGLKSQNIPCRFDERSVDLEEREIAAWIKEQSHIRLQLNTGNYLGGDSDVARSRIMLLESISGFPWVSCRKDKEEEWERNFAALQEFQQQHGHCRVPQCHEKLGGFVARQRLAHKKFRDGIDCHLDEEIVRRLDAIGFEWDIKSADEAWDRAFEMLLQFHETHGHCNVPQRSDDIDEAKLGKWVASQRVAYNKGKLPCGRIDKLNSINFIWSVKSEKPDEAWDRNFMMLLQFREIHGHCDVPQRSDNMEDTKLGRWVASQRVAYKKGKLPYVRVEKLNSVHFKWVMPKPALRTKSIDRDDEK</sequence>
<proteinExistence type="predicted"/>
<dbReference type="PANTHER" id="PTHR33418">
    <property type="entry name" value="HELICASE-ASSOCIATED"/>
    <property type="match status" value="1"/>
</dbReference>
<organism evidence="2 3">
    <name type="scientific">Cyclotella cryptica</name>
    <dbReference type="NCBI Taxonomy" id="29204"/>
    <lineage>
        <taxon>Eukaryota</taxon>
        <taxon>Sar</taxon>
        <taxon>Stramenopiles</taxon>
        <taxon>Ochrophyta</taxon>
        <taxon>Bacillariophyta</taxon>
        <taxon>Coscinodiscophyceae</taxon>
        <taxon>Thalassiosirophycidae</taxon>
        <taxon>Stephanodiscales</taxon>
        <taxon>Stephanodiscaceae</taxon>
        <taxon>Cyclotella</taxon>
    </lineage>
</organism>
<accession>A0ABD3Q2M0</accession>
<evidence type="ECO:0000259" key="1">
    <source>
        <dbReference type="Pfam" id="PF03457"/>
    </source>
</evidence>
<evidence type="ECO:0000313" key="2">
    <source>
        <dbReference type="EMBL" id="KAL3792495.1"/>
    </source>
</evidence>
<feature type="domain" description="Helicase-associated" evidence="1">
    <location>
        <begin position="248"/>
        <end position="311"/>
    </location>
</feature>
<dbReference type="InterPro" id="IPR005114">
    <property type="entry name" value="Helicase_assoc"/>
</dbReference>
<dbReference type="AlphaFoldDB" id="A0ABD3Q2M0"/>
<feature type="domain" description="Helicase-associated" evidence="1">
    <location>
        <begin position="103"/>
        <end position="167"/>
    </location>
</feature>
<dbReference type="Proteomes" id="UP001516023">
    <property type="component" value="Unassembled WGS sequence"/>
</dbReference>
<keyword evidence="3" id="KW-1185">Reference proteome</keyword>
<protein>
    <recommendedName>
        <fullName evidence="1">Helicase-associated domain-containing protein</fullName>
    </recommendedName>
</protein>
<reference evidence="2 3" key="1">
    <citation type="journal article" date="2020" name="G3 (Bethesda)">
        <title>Improved Reference Genome for Cyclotella cryptica CCMP332, a Model for Cell Wall Morphogenesis, Salinity Adaptation, and Lipid Production in Diatoms (Bacillariophyta).</title>
        <authorList>
            <person name="Roberts W.R."/>
            <person name="Downey K.M."/>
            <person name="Ruck E.C."/>
            <person name="Traller J.C."/>
            <person name="Alverson A.J."/>
        </authorList>
    </citation>
    <scope>NUCLEOTIDE SEQUENCE [LARGE SCALE GENOMIC DNA]</scope>
    <source>
        <strain evidence="2 3">CCMP332</strain>
    </source>
</reference>
<dbReference type="Pfam" id="PF03457">
    <property type="entry name" value="HA"/>
    <property type="match status" value="3"/>
</dbReference>
<comment type="caution">
    <text evidence="2">The sequence shown here is derived from an EMBL/GenBank/DDBJ whole genome shotgun (WGS) entry which is preliminary data.</text>
</comment>
<dbReference type="PANTHER" id="PTHR33418:SF1">
    <property type="entry name" value="HELICASE-ASSOCIATED DOMAIN-CONTAINING PROTEIN"/>
    <property type="match status" value="1"/>
</dbReference>
<gene>
    <name evidence="2" type="ORF">HJC23_008417</name>
</gene>
<feature type="domain" description="Helicase-associated" evidence="1">
    <location>
        <begin position="175"/>
        <end position="238"/>
    </location>
</feature>
<dbReference type="Gene3D" id="6.10.140.530">
    <property type="match status" value="3"/>
</dbReference>
<name>A0ABD3Q2M0_9STRA</name>